<evidence type="ECO:0000313" key="2">
    <source>
        <dbReference type="EMBL" id="KAJ1367941.1"/>
    </source>
</evidence>
<keyword evidence="3" id="KW-1185">Reference proteome</keyword>
<keyword evidence="1" id="KW-1133">Transmembrane helix</keyword>
<name>A0AAD5WF83_PARTN</name>
<dbReference type="EMBL" id="JAHQIW010006047">
    <property type="protein sequence ID" value="KAJ1367941.1"/>
    <property type="molecule type" value="Genomic_DNA"/>
</dbReference>
<dbReference type="Proteomes" id="UP001196413">
    <property type="component" value="Unassembled WGS sequence"/>
</dbReference>
<proteinExistence type="predicted"/>
<gene>
    <name evidence="2" type="ORF">KIN20_028970</name>
</gene>
<keyword evidence="1" id="KW-0812">Transmembrane</keyword>
<evidence type="ECO:0000256" key="1">
    <source>
        <dbReference type="SAM" id="Phobius"/>
    </source>
</evidence>
<feature type="transmembrane region" description="Helical" evidence="1">
    <location>
        <begin position="20"/>
        <end position="39"/>
    </location>
</feature>
<dbReference type="AlphaFoldDB" id="A0AAD5WF83"/>
<comment type="caution">
    <text evidence="2">The sequence shown here is derived from an EMBL/GenBank/DDBJ whole genome shotgun (WGS) entry which is preliminary data.</text>
</comment>
<sequence length="79" mass="8969">MLLQNPGSSPRVHRPKGLHLHWQTVLRACLSAICVAFITRRITEVGMRRSLTIPFFSHSLMIVDLLDRARDFGVSDLGR</sequence>
<accession>A0AAD5WF83</accession>
<protein>
    <submittedName>
        <fullName evidence="2">Uncharacterized protein</fullName>
    </submittedName>
</protein>
<organism evidence="2 3">
    <name type="scientific">Parelaphostrongylus tenuis</name>
    <name type="common">Meningeal worm</name>
    <dbReference type="NCBI Taxonomy" id="148309"/>
    <lineage>
        <taxon>Eukaryota</taxon>
        <taxon>Metazoa</taxon>
        <taxon>Ecdysozoa</taxon>
        <taxon>Nematoda</taxon>
        <taxon>Chromadorea</taxon>
        <taxon>Rhabditida</taxon>
        <taxon>Rhabditina</taxon>
        <taxon>Rhabditomorpha</taxon>
        <taxon>Strongyloidea</taxon>
        <taxon>Metastrongylidae</taxon>
        <taxon>Parelaphostrongylus</taxon>
    </lineage>
</organism>
<evidence type="ECO:0000313" key="3">
    <source>
        <dbReference type="Proteomes" id="UP001196413"/>
    </source>
</evidence>
<keyword evidence="1" id="KW-0472">Membrane</keyword>
<reference evidence="2" key="1">
    <citation type="submission" date="2021-06" db="EMBL/GenBank/DDBJ databases">
        <title>Parelaphostrongylus tenuis whole genome reference sequence.</title>
        <authorList>
            <person name="Garwood T.J."/>
            <person name="Larsen P.A."/>
            <person name="Fountain-Jones N.M."/>
            <person name="Garbe J.R."/>
            <person name="Macchietto M.G."/>
            <person name="Kania S.A."/>
            <person name="Gerhold R.W."/>
            <person name="Richards J.E."/>
            <person name="Wolf T.M."/>
        </authorList>
    </citation>
    <scope>NUCLEOTIDE SEQUENCE</scope>
    <source>
        <strain evidence="2">MNPRO001-30</strain>
        <tissue evidence="2">Meninges</tissue>
    </source>
</reference>